<proteinExistence type="inferred from homology"/>
<dbReference type="CDD" id="cd05233">
    <property type="entry name" value="SDR_c"/>
    <property type="match status" value="1"/>
</dbReference>
<feature type="compositionally biased region" description="Polar residues" evidence="2">
    <location>
        <begin position="1"/>
        <end position="13"/>
    </location>
</feature>
<name>A0ABW9AG49_9BURK</name>
<keyword evidence="5" id="KW-1185">Reference proteome</keyword>
<dbReference type="InterPro" id="IPR036291">
    <property type="entry name" value="NAD(P)-bd_dom_sf"/>
</dbReference>
<dbReference type="SMART" id="SM00822">
    <property type="entry name" value="PKS_KR"/>
    <property type="match status" value="1"/>
</dbReference>
<comment type="similarity">
    <text evidence="1">Belongs to the short-chain dehydrogenases/reductases (SDR) family.</text>
</comment>
<feature type="domain" description="Ketoreductase" evidence="3">
    <location>
        <begin position="27"/>
        <end position="230"/>
    </location>
</feature>
<organism evidence="4 5">
    <name type="scientific">Herbaspirillum lusitanum</name>
    <dbReference type="NCBI Taxonomy" id="213312"/>
    <lineage>
        <taxon>Bacteria</taxon>
        <taxon>Pseudomonadati</taxon>
        <taxon>Pseudomonadota</taxon>
        <taxon>Betaproteobacteria</taxon>
        <taxon>Burkholderiales</taxon>
        <taxon>Oxalobacteraceae</taxon>
        <taxon>Herbaspirillum</taxon>
    </lineage>
</organism>
<accession>A0ABW9AG49</accession>
<dbReference type="InterPro" id="IPR050259">
    <property type="entry name" value="SDR"/>
</dbReference>
<evidence type="ECO:0000313" key="5">
    <source>
        <dbReference type="Proteomes" id="UP001629246"/>
    </source>
</evidence>
<dbReference type="EMBL" id="JAQQFM010000012">
    <property type="protein sequence ID" value="MFL9927060.1"/>
    <property type="molecule type" value="Genomic_DNA"/>
</dbReference>
<dbReference type="PANTHER" id="PTHR42879:SF2">
    <property type="entry name" value="3-OXOACYL-[ACYL-CARRIER-PROTEIN] REDUCTASE FABG"/>
    <property type="match status" value="1"/>
</dbReference>
<dbReference type="PRINTS" id="PR00081">
    <property type="entry name" value="GDHRDH"/>
</dbReference>
<gene>
    <name evidence="4" type="ORF">PQR62_22500</name>
</gene>
<dbReference type="Proteomes" id="UP001629246">
    <property type="component" value="Unassembled WGS sequence"/>
</dbReference>
<dbReference type="InterPro" id="IPR057326">
    <property type="entry name" value="KR_dom"/>
</dbReference>
<comment type="caution">
    <text evidence="4">The sequence shown here is derived from an EMBL/GenBank/DDBJ whole genome shotgun (WGS) entry which is preliminary data.</text>
</comment>
<dbReference type="Gene3D" id="3.40.50.720">
    <property type="entry name" value="NAD(P)-binding Rossmann-like Domain"/>
    <property type="match status" value="1"/>
</dbReference>
<dbReference type="Pfam" id="PF13561">
    <property type="entry name" value="adh_short_C2"/>
    <property type="match status" value="1"/>
</dbReference>
<protein>
    <submittedName>
        <fullName evidence="4">SDR family NAD(P)-dependent oxidoreductase</fullName>
    </submittedName>
</protein>
<dbReference type="PANTHER" id="PTHR42879">
    <property type="entry name" value="3-OXOACYL-(ACYL-CARRIER-PROTEIN) REDUCTASE"/>
    <property type="match status" value="1"/>
</dbReference>
<evidence type="ECO:0000256" key="1">
    <source>
        <dbReference type="ARBA" id="ARBA00006484"/>
    </source>
</evidence>
<dbReference type="InterPro" id="IPR002347">
    <property type="entry name" value="SDR_fam"/>
</dbReference>
<evidence type="ECO:0000256" key="2">
    <source>
        <dbReference type="SAM" id="MobiDB-lite"/>
    </source>
</evidence>
<evidence type="ECO:0000259" key="3">
    <source>
        <dbReference type="SMART" id="SM00822"/>
    </source>
</evidence>
<sequence length="273" mass="27881">MNSNVSAADSHSNPDAHANPDAQAQPRAVLITGAARGIGAATALTLAGQGAALVLHARSDSPELQDTARRCRERGARCVLAYGDMAAPGTAILLRDTALDAYGRLDAVVANAGFADRKRIGELTAADWSRSIDALLGGFFHLVSACKEALSNAPAARVVAVSSFVAHVYKLGDSGFPASAAAKAGIEALVKSLAVQLAATGGTVNAVAPGYVQKSDPAKSAIDPAAWQAALDRIPLRRLGQPQEIAAVIAFLLSPAASYVTGQVWHADGGLTL</sequence>
<evidence type="ECO:0000313" key="4">
    <source>
        <dbReference type="EMBL" id="MFL9927060.1"/>
    </source>
</evidence>
<dbReference type="RefSeq" id="WP_408160286.1">
    <property type="nucleotide sequence ID" value="NZ_JAQQFM010000012.1"/>
</dbReference>
<reference evidence="4 5" key="1">
    <citation type="journal article" date="2024" name="Chem. Sci.">
        <title>Discovery of megapolipeptins by genome mining of a Burkholderiales bacteria collection.</title>
        <authorList>
            <person name="Paulo B.S."/>
            <person name="Recchia M.J.J."/>
            <person name="Lee S."/>
            <person name="Fergusson C.H."/>
            <person name="Romanowski S.B."/>
            <person name="Hernandez A."/>
            <person name="Krull N."/>
            <person name="Liu D.Y."/>
            <person name="Cavanagh H."/>
            <person name="Bos A."/>
            <person name="Gray C.A."/>
            <person name="Murphy B.T."/>
            <person name="Linington R.G."/>
            <person name="Eustaquio A.S."/>
        </authorList>
    </citation>
    <scope>NUCLEOTIDE SEQUENCE [LARGE SCALE GENOMIC DNA]</scope>
    <source>
        <strain evidence="4 5">RL21-008-BIB-A</strain>
    </source>
</reference>
<feature type="region of interest" description="Disordered" evidence="2">
    <location>
        <begin position="1"/>
        <end position="21"/>
    </location>
</feature>
<dbReference type="SUPFAM" id="SSF51735">
    <property type="entry name" value="NAD(P)-binding Rossmann-fold domains"/>
    <property type="match status" value="1"/>
</dbReference>